<protein>
    <submittedName>
        <fullName evidence="2">Tol biopolymer transport system component</fullName>
    </submittedName>
</protein>
<dbReference type="Pfam" id="PF07676">
    <property type="entry name" value="PD40"/>
    <property type="match status" value="4"/>
</dbReference>
<accession>A0ABU1ZDJ5</accession>
<sequence length="287" mass="30869">MKALLALALAAAASSPSRWTPERVATDQYESSPSFSPDGRTMVFMRADPQFSVYRLLQSDCGPTGWKEAVPAAVSAPPPASDADPFITADGRQLWFVSSRPFPGKRGDDLDIWVADSDGRGGWGAARRLPEPVNSPQSELLPRRLPDGRLFFGSDRPGGLGGNDVYVATPQADGGWRVANLGAPLNTARNDYEVEVSRDGRQAVVVSDREGRSHLYRYARAADGWRPLGRVPAREEVFQVGPLLSPKADRLLFAQADGARSGELFLVDLQAGADASWPPACAGSPPR</sequence>
<dbReference type="InterPro" id="IPR011042">
    <property type="entry name" value="6-blade_b-propeller_TolB-like"/>
</dbReference>
<dbReference type="Gene3D" id="2.120.10.30">
    <property type="entry name" value="TolB, C-terminal domain"/>
    <property type="match status" value="1"/>
</dbReference>
<reference evidence="2 3" key="1">
    <citation type="submission" date="2023-07" db="EMBL/GenBank/DDBJ databases">
        <title>Sorghum-associated microbial communities from plants grown in Nebraska, USA.</title>
        <authorList>
            <person name="Schachtman D."/>
        </authorList>
    </citation>
    <scope>NUCLEOTIDE SEQUENCE [LARGE SCALE GENOMIC DNA]</scope>
    <source>
        <strain evidence="2 3">BE310</strain>
    </source>
</reference>
<dbReference type="EMBL" id="JAVDXQ010000006">
    <property type="protein sequence ID" value="MDR7298694.1"/>
    <property type="molecule type" value="Genomic_DNA"/>
</dbReference>
<dbReference type="InterPro" id="IPR011659">
    <property type="entry name" value="WD40"/>
</dbReference>
<evidence type="ECO:0000256" key="1">
    <source>
        <dbReference type="SAM" id="MobiDB-lite"/>
    </source>
</evidence>
<feature type="region of interest" description="Disordered" evidence="1">
    <location>
        <begin position="14"/>
        <end position="38"/>
    </location>
</feature>
<keyword evidence="3" id="KW-1185">Reference proteome</keyword>
<gene>
    <name evidence="2" type="ORF">J2X16_004062</name>
</gene>
<evidence type="ECO:0000313" key="3">
    <source>
        <dbReference type="Proteomes" id="UP001180536"/>
    </source>
</evidence>
<organism evidence="2 3">
    <name type="scientific">Pelomonas aquatica</name>
    <dbReference type="NCBI Taxonomy" id="431058"/>
    <lineage>
        <taxon>Bacteria</taxon>
        <taxon>Pseudomonadati</taxon>
        <taxon>Pseudomonadota</taxon>
        <taxon>Betaproteobacteria</taxon>
        <taxon>Burkholderiales</taxon>
        <taxon>Sphaerotilaceae</taxon>
        <taxon>Roseateles</taxon>
    </lineage>
</organism>
<comment type="caution">
    <text evidence="2">The sequence shown here is derived from an EMBL/GenBank/DDBJ whole genome shotgun (WGS) entry which is preliminary data.</text>
</comment>
<proteinExistence type="predicted"/>
<evidence type="ECO:0000313" key="2">
    <source>
        <dbReference type="EMBL" id="MDR7298694.1"/>
    </source>
</evidence>
<dbReference type="Proteomes" id="UP001180536">
    <property type="component" value="Unassembled WGS sequence"/>
</dbReference>
<dbReference type="RefSeq" id="WP_310347778.1">
    <property type="nucleotide sequence ID" value="NZ_JAVDXQ010000006.1"/>
</dbReference>
<name>A0ABU1ZDJ5_9BURK</name>
<dbReference type="SUPFAM" id="SSF82171">
    <property type="entry name" value="DPP6 N-terminal domain-like"/>
    <property type="match status" value="1"/>
</dbReference>